<dbReference type="Proteomes" id="UP000184532">
    <property type="component" value="Unassembled WGS sequence"/>
</dbReference>
<dbReference type="InterPro" id="IPR050570">
    <property type="entry name" value="Cell_wall_metabolism_enzyme"/>
</dbReference>
<keyword evidence="1" id="KW-1133">Transmembrane helix</keyword>
<dbReference type="PANTHER" id="PTHR21666">
    <property type="entry name" value="PEPTIDASE-RELATED"/>
    <property type="match status" value="1"/>
</dbReference>
<dbReference type="InterPro" id="IPR016047">
    <property type="entry name" value="M23ase_b-sheet_dom"/>
</dbReference>
<feature type="transmembrane region" description="Helical" evidence="1">
    <location>
        <begin position="9"/>
        <end position="25"/>
    </location>
</feature>
<dbReference type="Gene3D" id="2.70.70.10">
    <property type="entry name" value="Glucose Permease (Domain IIA)"/>
    <property type="match status" value="1"/>
</dbReference>
<dbReference type="GO" id="GO:0004222">
    <property type="term" value="F:metalloendopeptidase activity"/>
    <property type="evidence" value="ECO:0007669"/>
    <property type="project" value="TreeGrafter"/>
</dbReference>
<keyword evidence="4" id="KW-1185">Reference proteome</keyword>
<dbReference type="AlphaFoldDB" id="A0A1M5I900"/>
<dbReference type="Pfam" id="PF01551">
    <property type="entry name" value="Peptidase_M23"/>
    <property type="match status" value="1"/>
</dbReference>
<evidence type="ECO:0000313" key="4">
    <source>
        <dbReference type="Proteomes" id="UP000184532"/>
    </source>
</evidence>
<keyword evidence="1" id="KW-0812">Transmembrane</keyword>
<accession>A0A1M5I900</accession>
<proteinExistence type="predicted"/>
<evidence type="ECO:0000259" key="2">
    <source>
        <dbReference type="Pfam" id="PF01551"/>
    </source>
</evidence>
<dbReference type="CDD" id="cd12797">
    <property type="entry name" value="M23_peptidase"/>
    <property type="match status" value="1"/>
</dbReference>
<dbReference type="RefSeq" id="WP_084732510.1">
    <property type="nucleotide sequence ID" value="NZ_FQWL01000001.1"/>
</dbReference>
<dbReference type="InterPro" id="IPR011055">
    <property type="entry name" value="Dup_hybrid_motif"/>
</dbReference>
<gene>
    <name evidence="3" type="ORF">SAMN04488116_0535</name>
</gene>
<dbReference type="STRING" id="570519.SAMN04488116_0535"/>
<dbReference type="PANTHER" id="PTHR21666:SF268">
    <property type="entry name" value="PEPTIDASE M23 DOMAIN-CONTAINING PROTEIN"/>
    <property type="match status" value="1"/>
</dbReference>
<reference evidence="4" key="1">
    <citation type="submission" date="2016-11" db="EMBL/GenBank/DDBJ databases">
        <authorList>
            <person name="Varghese N."/>
            <person name="Submissions S."/>
        </authorList>
    </citation>
    <scope>NUCLEOTIDE SEQUENCE [LARGE SCALE GENOMIC DNA]</scope>
    <source>
        <strain evidence="4">DSM 22638</strain>
    </source>
</reference>
<name>A0A1M5I900_9FLAO</name>
<evidence type="ECO:0000313" key="3">
    <source>
        <dbReference type="EMBL" id="SHG24766.1"/>
    </source>
</evidence>
<protein>
    <submittedName>
        <fullName evidence="3">Peptidase family M23</fullName>
    </submittedName>
</protein>
<feature type="transmembrane region" description="Helical" evidence="1">
    <location>
        <begin position="31"/>
        <end position="51"/>
    </location>
</feature>
<evidence type="ECO:0000256" key="1">
    <source>
        <dbReference type="SAM" id="Phobius"/>
    </source>
</evidence>
<dbReference type="SUPFAM" id="SSF51261">
    <property type="entry name" value="Duplicated hybrid motif"/>
    <property type="match status" value="1"/>
</dbReference>
<dbReference type="EMBL" id="FQWL01000001">
    <property type="protein sequence ID" value="SHG24766.1"/>
    <property type="molecule type" value="Genomic_DNA"/>
</dbReference>
<dbReference type="OrthoDB" id="9810477at2"/>
<keyword evidence="1" id="KW-0472">Membrane</keyword>
<sequence length="197" mass="22564">MITNTTRRFWYFLLTSFAFLVRYRYIKKWFWLPVLILLIGFLLPQAMIVPVQGATKSSWDKKSFWAYPWGSSITHKGIDIFADKGTPVIASTYGIVVYTHDGGKGGKSVMVLGPKWRFHYYAHLDDIQTFPFKPVKKGSILGTVGNTGNAVGKPDHLHYAITTPFPYVHLRDGEAVQGWKKMFYLNPDTWLRPETAK</sequence>
<feature type="domain" description="M23ase beta-sheet core" evidence="2">
    <location>
        <begin position="74"/>
        <end position="162"/>
    </location>
</feature>
<organism evidence="3 4">
    <name type="scientific">Flagellimonas flava</name>
    <dbReference type="NCBI Taxonomy" id="570519"/>
    <lineage>
        <taxon>Bacteria</taxon>
        <taxon>Pseudomonadati</taxon>
        <taxon>Bacteroidota</taxon>
        <taxon>Flavobacteriia</taxon>
        <taxon>Flavobacteriales</taxon>
        <taxon>Flavobacteriaceae</taxon>
        <taxon>Flagellimonas</taxon>
    </lineage>
</organism>